<dbReference type="Pfam" id="PF00083">
    <property type="entry name" value="Sugar_tr"/>
    <property type="match status" value="1"/>
</dbReference>
<evidence type="ECO:0000313" key="6">
    <source>
        <dbReference type="EMBL" id="CAJ0920520.1"/>
    </source>
</evidence>
<evidence type="ECO:0000256" key="5">
    <source>
        <dbReference type="SAM" id="Phobius"/>
    </source>
</evidence>
<feature type="transmembrane region" description="Helical" evidence="5">
    <location>
        <begin position="199"/>
        <end position="220"/>
    </location>
</feature>
<dbReference type="EMBL" id="CAUEEQ010001669">
    <property type="protein sequence ID" value="CAJ0920520.1"/>
    <property type="molecule type" value="Genomic_DNA"/>
</dbReference>
<evidence type="ECO:0000256" key="1">
    <source>
        <dbReference type="ARBA" id="ARBA00004141"/>
    </source>
</evidence>
<organism evidence="6 7">
    <name type="scientific">Ranitomeya imitator</name>
    <name type="common">mimic poison frog</name>
    <dbReference type="NCBI Taxonomy" id="111125"/>
    <lineage>
        <taxon>Eukaryota</taxon>
        <taxon>Metazoa</taxon>
        <taxon>Chordata</taxon>
        <taxon>Craniata</taxon>
        <taxon>Vertebrata</taxon>
        <taxon>Euteleostomi</taxon>
        <taxon>Amphibia</taxon>
        <taxon>Batrachia</taxon>
        <taxon>Anura</taxon>
        <taxon>Neobatrachia</taxon>
        <taxon>Hyloidea</taxon>
        <taxon>Dendrobatidae</taxon>
        <taxon>Dendrobatinae</taxon>
        <taxon>Ranitomeya</taxon>
    </lineage>
</organism>
<dbReference type="Gene3D" id="1.20.1250.20">
    <property type="entry name" value="MFS general substrate transporter like domains"/>
    <property type="match status" value="1"/>
</dbReference>
<gene>
    <name evidence="6" type="ORF">RIMI_LOCUS1293003</name>
</gene>
<sequence length="336" mass="37489">MWCAALRVEGLGELIGFLPESPRWLLTKGKNEKAKNLLQKAATFNRRTLPEDLLTQLQEEKQIKSGSMVDMFRLPSLRRITLVMSFIWFVNSLVYYGLSLNVGSFGLDIYLTQLIFGAVEIPSRLGSMFIVQIFGRKLSQSLCLFLGGTVCLIITAIPRSLPVVVTVLAVIGKFAIAASFSISQIYAAELFPTIIRQNGVGLCSMTARVAGIIAPLISLLDKHHPAIPMAIYGSGPIIGGLLCFILPETRNRDLQDHSHEANGIPSWILENSPNITEEDQLNLTIPRTEHGSYEQCVMYTPVDWDLESIQRYGLNDSEDCRNGWVYDTSQQSQHWL</sequence>
<dbReference type="SUPFAM" id="SSF103473">
    <property type="entry name" value="MFS general substrate transporter"/>
    <property type="match status" value="1"/>
</dbReference>
<dbReference type="PANTHER" id="PTHR24064">
    <property type="entry name" value="SOLUTE CARRIER FAMILY 22 MEMBER"/>
    <property type="match status" value="1"/>
</dbReference>
<reference evidence="6" key="1">
    <citation type="submission" date="2023-07" db="EMBL/GenBank/DDBJ databases">
        <authorList>
            <person name="Stuckert A."/>
        </authorList>
    </citation>
    <scope>NUCLEOTIDE SEQUENCE</scope>
</reference>
<evidence type="ECO:0000313" key="7">
    <source>
        <dbReference type="Proteomes" id="UP001176940"/>
    </source>
</evidence>
<feature type="transmembrane region" description="Helical" evidence="5">
    <location>
        <begin position="163"/>
        <end position="187"/>
    </location>
</feature>
<protein>
    <recommendedName>
        <fullName evidence="8">Solute carrier family 22 member 13</fullName>
    </recommendedName>
</protein>
<evidence type="ECO:0000256" key="3">
    <source>
        <dbReference type="ARBA" id="ARBA00022989"/>
    </source>
</evidence>
<comment type="caution">
    <text evidence="6">The sequence shown here is derived from an EMBL/GenBank/DDBJ whole genome shotgun (WGS) entry which is preliminary data.</text>
</comment>
<evidence type="ECO:0008006" key="8">
    <source>
        <dbReference type="Google" id="ProtNLM"/>
    </source>
</evidence>
<evidence type="ECO:0000256" key="2">
    <source>
        <dbReference type="ARBA" id="ARBA00022692"/>
    </source>
</evidence>
<keyword evidence="3 5" id="KW-1133">Transmembrane helix</keyword>
<keyword evidence="7" id="KW-1185">Reference proteome</keyword>
<keyword evidence="4 5" id="KW-0472">Membrane</keyword>
<dbReference type="Proteomes" id="UP001176940">
    <property type="component" value="Unassembled WGS sequence"/>
</dbReference>
<feature type="transmembrane region" description="Helical" evidence="5">
    <location>
        <begin position="226"/>
        <end position="246"/>
    </location>
</feature>
<keyword evidence="2 5" id="KW-0812">Transmembrane</keyword>
<name>A0ABN9KUM0_9NEOB</name>
<feature type="transmembrane region" description="Helical" evidence="5">
    <location>
        <begin position="110"/>
        <end position="131"/>
    </location>
</feature>
<evidence type="ECO:0000256" key="4">
    <source>
        <dbReference type="ARBA" id="ARBA00023136"/>
    </source>
</evidence>
<feature type="transmembrane region" description="Helical" evidence="5">
    <location>
        <begin position="80"/>
        <end position="98"/>
    </location>
</feature>
<comment type="subcellular location">
    <subcellularLocation>
        <location evidence="1">Membrane</location>
        <topology evidence="1">Multi-pass membrane protein</topology>
    </subcellularLocation>
</comment>
<feature type="transmembrane region" description="Helical" evidence="5">
    <location>
        <begin position="138"/>
        <end position="157"/>
    </location>
</feature>
<dbReference type="InterPro" id="IPR005828">
    <property type="entry name" value="MFS_sugar_transport-like"/>
</dbReference>
<accession>A0ABN9KUM0</accession>
<dbReference type="InterPro" id="IPR036259">
    <property type="entry name" value="MFS_trans_sf"/>
</dbReference>
<proteinExistence type="predicted"/>